<evidence type="ECO:0000313" key="1">
    <source>
        <dbReference type="EMBL" id="CDG21079.1"/>
    </source>
</evidence>
<name>A0A068R1Z3_9GAMM</name>
<dbReference type="KEGG" id="xpo:XPG1_1424"/>
<dbReference type="EMBL" id="FO704551">
    <property type="protein sequence ID" value="CDG21079.1"/>
    <property type="molecule type" value="Genomic_DNA"/>
</dbReference>
<dbReference type="HOGENOM" id="CLU_3190854_0_0_6"/>
<dbReference type="Proteomes" id="UP000032735">
    <property type="component" value="Chromosome"/>
</dbReference>
<sequence length="46" mass="5549">MARWRASDGSSGIIKIENIIVKYSGEKVRRYFNLFIIYIQFKFFNK</sequence>
<proteinExistence type="predicted"/>
<organism evidence="1 2">
    <name type="scientific">Xenorhabdus poinarii G6</name>
    <dbReference type="NCBI Taxonomy" id="1354304"/>
    <lineage>
        <taxon>Bacteria</taxon>
        <taxon>Pseudomonadati</taxon>
        <taxon>Pseudomonadota</taxon>
        <taxon>Gammaproteobacteria</taxon>
        <taxon>Enterobacterales</taxon>
        <taxon>Morganellaceae</taxon>
        <taxon>Xenorhabdus</taxon>
    </lineage>
</organism>
<dbReference type="AlphaFoldDB" id="A0A068R1Z3"/>
<reference evidence="1 2" key="1">
    <citation type="submission" date="2013-07" db="EMBL/GenBank/DDBJ databases">
        <authorList>
            <person name="Genoscope - CEA"/>
        </authorList>
    </citation>
    <scope>NUCLEOTIDE SEQUENCE [LARGE SCALE GENOMIC DNA]</scope>
    <source>
        <strain evidence="1 2">G6</strain>
    </source>
</reference>
<protein>
    <submittedName>
        <fullName evidence="1">Uncharacterized protein</fullName>
    </submittedName>
</protein>
<gene>
    <name evidence="1" type="ORF">XPG1_1424</name>
</gene>
<keyword evidence="2" id="KW-1185">Reference proteome</keyword>
<accession>A0A068R1Z3</accession>
<evidence type="ECO:0000313" key="2">
    <source>
        <dbReference type="Proteomes" id="UP000032735"/>
    </source>
</evidence>